<dbReference type="Pfam" id="PF12833">
    <property type="entry name" value="HTH_18"/>
    <property type="match status" value="1"/>
</dbReference>
<keyword evidence="3" id="KW-0804">Transcription</keyword>
<dbReference type="SMART" id="SM00342">
    <property type="entry name" value="HTH_ARAC"/>
    <property type="match status" value="1"/>
</dbReference>
<keyword evidence="2" id="KW-0238">DNA-binding</keyword>
<evidence type="ECO:0000256" key="3">
    <source>
        <dbReference type="ARBA" id="ARBA00023163"/>
    </source>
</evidence>
<dbReference type="Pfam" id="PF02311">
    <property type="entry name" value="AraC_binding"/>
    <property type="match status" value="1"/>
</dbReference>
<dbReference type="InterPro" id="IPR037923">
    <property type="entry name" value="HTH-like"/>
</dbReference>
<organism evidence="5 6">
    <name type="scientific">Cohnella nanjingensis</name>
    <dbReference type="NCBI Taxonomy" id="1387779"/>
    <lineage>
        <taxon>Bacteria</taxon>
        <taxon>Bacillati</taxon>
        <taxon>Bacillota</taxon>
        <taxon>Bacilli</taxon>
        <taxon>Bacillales</taxon>
        <taxon>Paenibacillaceae</taxon>
        <taxon>Cohnella</taxon>
    </lineage>
</organism>
<keyword evidence="1" id="KW-0805">Transcription regulation</keyword>
<comment type="caution">
    <text evidence="5">The sequence shown here is derived from an EMBL/GenBank/DDBJ whole genome shotgun (WGS) entry which is preliminary data.</text>
</comment>
<dbReference type="InterPro" id="IPR018062">
    <property type="entry name" value="HTH_AraC-typ_CS"/>
</dbReference>
<dbReference type="Proteomes" id="UP000547209">
    <property type="component" value="Unassembled WGS sequence"/>
</dbReference>
<dbReference type="PANTHER" id="PTHR43280">
    <property type="entry name" value="ARAC-FAMILY TRANSCRIPTIONAL REGULATOR"/>
    <property type="match status" value="1"/>
</dbReference>
<evidence type="ECO:0000313" key="5">
    <source>
        <dbReference type="EMBL" id="MBB6671200.1"/>
    </source>
</evidence>
<dbReference type="InterPro" id="IPR018060">
    <property type="entry name" value="HTH_AraC"/>
</dbReference>
<reference evidence="5 6" key="1">
    <citation type="submission" date="2020-08" db="EMBL/GenBank/DDBJ databases">
        <title>Cohnella phylogeny.</title>
        <authorList>
            <person name="Dunlap C."/>
        </authorList>
    </citation>
    <scope>NUCLEOTIDE SEQUENCE [LARGE SCALE GENOMIC DNA]</scope>
    <source>
        <strain evidence="5 6">DSM 28246</strain>
    </source>
</reference>
<keyword evidence="6" id="KW-1185">Reference proteome</keyword>
<dbReference type="InterPro" id="IPR014710">
    <property type="entry name" value="RmlC-like_jellyroll"/>
</dbReference>
<evidence type="ECO:0000313" key="6">
    <source>
        <dbReference type="Proteomes" id="UP000547209"/>
    </source>
</evidence>
<dbReference type="SUPFAM" id="SSF51215">
    <property type="entry name" value="Regulatory protein AraC"/>
    <property type="match status" value="1"/>
</dbReference>
<dbReference type="PROSITE" id="PS01124">
    <property type="entry name" value="HTH_ARAC_FAMILY_2"/>
    <property type="match status" value="1"/>
</dbReference>
<dbReference type="EMBL" id="JACJVP010000018">
    <property type="protein sequence ID" value="MBB6671200.1"/>
    <property type="molecule type" value="Genomic_DNA"/>
</dbReference>
<dbReference type="SUPFAM" id="SSF46689">
    <property type="entry name" value="Homeodomain-like"/>
    <property type="match status" value="2"/>
</dbReference>
<dbReference type="PROSITE" id="PS00041">
    <property type="entry name" value="HTH_ARAC_FAMILY_1"/>
    <property type="match status" value="1"/>
</dbReference>
<evidence type="ECO:0000259" key="4">
    <source>
        <dbReference type="PROSITE" id="PS01124"/>
    </source>
</evidence>
<protein>
    <submittedName>
        <fullName evidence="5">Helix-turn-helix transcriptional regulator</fullName>
    </submittedName>
</protein>
<proteinExistence type="predicted"/>
<dbReference type="PANTHER" id="PTHR43280:SF28">
    <property type="entry name" value="HTH-TYPE TRANSCRIPTIONAL ACTIVATOR RHAS"/>
    <property type="match status" value="1"/>
</dbReference>
<dbReference type="InterPro" id="IPR009057">
    <property type="entry name" value="Homeodomain-like_sf"/>
</dbReference>
<gene>
    <name evidence="5" type="ORF">H7C19_10915</name>
</gene>
<evidence type="ECO:0000256" key="1">
    <source>
        <dbReference type="ARBA" id="ARBA00023015"/>
    </source>
</evidence>
<dbReference type="GO" id="GO:0043565">
    <property type="term" value="F:sequence-specific DNA binding"/>
    <property type="evidence" value="ECO:0007669"/>
    <property type="project" value="InterPro"/>
</dbReference>
<name>A0A7X0VEN7_9BACL</name>
<dbReference type="Gene3D" id="2.60.120.10">
    <property type="entry name" value="Jelly Rolls"/>
    <property type="match status" value="1"/>
</dbReference>
<dbReference type="GO" id="GO:0003700">
    <property type="term" value="F:DNA-binding transcription factor activity"/>
    <property type="evidence" value="ECO:0007669"/>
    <property type="project" value="InterPro"/>
</dbReference>
<dbReference type="InterPro" id="IPR003313">
    <property type="entry name" value="AraC-bd"/>
</dbReference>
<feature type="domain" description="HTH araC/xylS-type" evidence="4">
    <location>
        <begin position="193"/>
        <end position="291"/>
    </location>
</feature>
<dbReference type="Gene3D" id="1.10.10.60">
    <property type="entry name" value="Homeodomain-like"/>
    <property type="match status" value="2"/>
</dbReference>
<dbReference type="AlphaFoldDB" id="A0A7X0VEN7"/>
<sequence length="299" mass="34170">MEFTQQELNHKNAILNDYAANLNGSDLSFYVHYWGGERKLYTNHVHKHSFFEICYVLDGEGAYEEGANRLPIGPGTLFMSRPHLKHQIVSEDGLYIVFVAFELIPSDSSEEGVRRFQSLEKSRVFLLQNAQALPAVLMWLALLKQTEVAQRFFDDGVLGLACALLTSFENAFSDQRGPARTVPVQPSASTLVHRAKLYIRDNLAQELKLSSVADYLHVSPRHLSRLFGEELGQSYSTYVRRERIRQAVTLLTTTEWSIKRIAEETGFDTVHYFTTVFKSEMGEPPGQFLKKLREHTDMF</sequence>
<evidence type="ECO:0000256" key="2">
    <source>
        <dbReference type="ARBA" id="ARBA00023125"/>
    </source>
</evidence>
<dbReference type="RefSeq" id="WP_185142685.1">
    <property type="nucleotide sequence ID" value="NZ_JACJVP010000018.1"/>
</dbReference>
<accession>A0A7X0VEN7</accession>